<proteinExistence type="predicted"/>
<dbReference type="AlphaFoldDB" id="X0S7W9"/>
<gene>
    <name evidence="1" type="ORF">S01H1_12879</name>
</gene>
<evidence type="ECO:0000313" key="1">
    <source>
        <dbReference type="EMBL" id="GAF71316.1"/>
    </source>
</evidence>
<dbReference type="EMBL" id="BARS01006623">
    <property type="protein sequence ID" value="GAF71316.1"/>
    <property type="molecule type" value="Genomic_DNA"/>
</dbReference>
<comment type="caution">
    <text evidence="1">The sequence shown here is derived from an EMBL/GenBank/DDBJ whole genome shotgun (WGS) entry which is preliminary data.</text>
</comment>
<protein>
    <submittedName>
        <fullName evidence="1">Uncharacterized protein</fullName>
    </submittedName>
</protein>
<accession>X0S7W9</accession>
<feature type="non-terminal residue" evidence="1">
    <location>
        <position position="51"/>
    </location>
</feature>
<organism evidence="1">
    <name type="scientific">marine sediment metagenome</name>
    <dbReference type="NCBI Taxonomy" id="412755"/>
    <lineage>
        <taxon>unclassified sequences</taxon>
        <taxon>metagenomes</taxon>
        <taxon>ecological metagenomes</taxon>
    </lineage>
</organism>
<reference evidence="1" key="1">
    <citation type="journal article" date="2014" name="Front. Microbiol.">
        <title>High frequency of phylogenetically diverse reductive dehalogenase-homologous genes in deep subseafloor sedimentary metagenomes.</title>
        <authorList>
            <person name="Kawai M."/>
            <person name="Futagami T."/>
            <person name="Toyoda A."/>
            <person name="Takaki Y."/>
            <person name="Nishi S."/>
            <person name="Hori S."/>
            <person name="Arai W."/>
            <person name="Tsubouchi T."/>
            <person name="Morono Y."/>
            <person name="Uchiyama I."/>
            <person name="Ito T."/>
            <person name="Fujiyama A."/>
            <person name="Inagaki F."/>
            <person name="Takami H."/>
        </authorList>
    </citation>
    <scope>NUCLEOTIDE SEQUENCE</scope>
    <source>
        <strain evidence="1">Expedition CK06-06</strain>
    </source>
</reference>
<sequence>MLRVTAGGKSVGGIVLDNVHLGLGQAAHAGHLLHHAMQTRLLLRRHLMGAG</sequence>
<name>X0S7W9_9ZZZZ</name>